<sequence length="212" mass="23158">MDEVTSETSTTLAQPSLTEELLRYLQQGRDALLRSLDGLGDYDVRRPLTPSGTNLLGLVKHVAGVELAYLADSVGRPSGERLSWVEDGSIWDSADMWATAEESGDDLVRLYQQAWAHCDAAVRELGLDAPASVEWWPEERRRTTLGSLLVRCVAEVSQHAGHADVLRESIDGRGGRDHDEMGGEEWWTAHLARIQAAADAHRETPSGGEAGS</sequence>
<dbReference type="Gene3D" id="1.20.120.450">
    <property type="entry name" value="dinb family like domain"/>
    <property type="match status" value="1"/>
</dbReference>
<dbReference type="InterPro" id="IPR007061">
    <property type="entry name" value="MST-like"/>
</dbReference>
<evidence type="ECO:0008006" key="3">
    <source>
        <dbReference type="Google" id="ProtNLM"/>
    </source>
</evidence>
<protein>
    <recommendedName>
        <fullName evidence="3">DinB family protein</fullName>
    </recommendedName>
</protein>
<dbReference type="Pfam" id="PF04978">
    <property type="entry name" value="MST"/>
    <property type="match status" value="1"/>
</dbReference>
<dbReference type="EMBL" id="BMNZ01000002">
    <property type="protein sequence ID" value="GGM87975.1"/>
    <property type="molecule type" value="Genomic_DNA"/>
</dbReference>
<proteinExistence type="predicted"/>
<dbReference type="InterPro" id="IPR034660">
    <property type="entry name" value="DinB/YfiT-like"/>
</dbReference>
<evidence type="ECO:0000313" key="1">
    <source>
        <dbReference type="EMBL" id="GGM87975.1"/>
    </source>
</evidence>
<reference evidence="2" key="1">
    <citation type="journal article" date="2019" name="Int. J. Syst. Evol. Microbiol.">
        <title>The Global Catalogue of Microorganisms (GCM) 10K type strain sequencing project: providing services to taxonomists for standard genome sequencing and annotation.</title>
        <authorList>
            <consortium name="The Broad Institute Genomics Platform"/>
            <consortium name="The Broad Institute Genome Sequencing Center for Infectious Disease"/>
            <person name="Wu L."/>
            <person name="Ma J."/>
        </authorList>
    </citation>
    <scope>NUCLEOTIDE SEQUENCE [LARGE SCALE GENOMIC DNA]</scope>
    <source>
        <strain evidence="2">JCM 1365</strain>
    </source>
</reference>
<evidence type="ECO:0000313" key="2">
    <source>
        <dbReference type="Proteomes" id="UP000623461"/>
    </source>
</evidence>
<name>A0ABQ2HQS5_9MICO</name>
<gene>
    <name evidence="1" type="ORF">GCM10009721_11190</name>
</gene>
<dbReference type="Proteomes" id="UP000623461">
    <property type="component" value="Unassembled WGS sequence"/>
</dbReference>
<keyword evidence="2" id="KW-1185">Reference proteome</keyword>
<organism evidence="1 2">
    <name type="scientific">Terrabacter tumescens</name>
    <dbReference type="NCBI Taxonomy" id="60443"/>
    <lineage>
        <taxon>Bacteria</taxon>
        <taxon>Bacillati</taxon>
        <taxon>Actinomycetota</taxon>
        <taxon>Actinomycetes</taxon>
        <taxon>Micrococcales</taxon>
        <taxon>Intrasporangiaceae</taxon>
        <taxon>Terrabacter</taxon>
    </lineage>
</organism>
<comment type="caution">
    <text evidence="1">The sequence shown here is derived from an EMBL/GenBank/DDBJ whole genome shotgun (WGS) entry which is preliminary data.</text>
</comment>
<dbReference type="SUPFAM" id="SSF109854">
    <property type="entry name" value="DinB/YfiT-like putative metalloenzymes"/>
    <property type="match status" value="1"/>
</dbReference>
<accession>A0ABQ2HQS5</accession>